<keyword evidence="2" id="KW-1185">Reference proteome</keyword>
<evidence type="ECO:0000313" key="1">
    <source>
        <dbReference type="EMBL" id="GAA3115992.1"/>
    </source>
</evidence>
<dbReference type="PROSITE" id="PS51257">
    <property type="entry name" value="PROKAR_LIPOPROTEIN"/>
    <property type="match status" value="1"/>
</dbReference>
<organism evidence="1 2">
    <name type="scientific">Streptomyces rectiviolaceus</name>
    <dbReference type="NCBI Taxonomy" id="332591"/>
    <lineage>
        <taxon>Bacteria</taxon>
        <taxon>Bacillati</taxon>
        <taxon>Actinomycetota</taxon>
        <taxon>Actinomycetes</taxon>
        <taxon>Kitasatosporales</taxon>
        <taxon>Streptomycetaceae</taxon>
        <taxon>Streptomyces</taxon>
    </lineage>
</organism>
<gene>
    <name evidence="1" type="ORF">GCM10010449_42620</name>
</gene>
<protein>
    <recommendedName>
        <fullName evidence="3">Lipoprotein</fullName>
    </recommendedName>
</protein>
<dbReference type="EMBL" id="BAAAUG010000077">
    <property type="protein sequence ID" value="GAA3115992.1"/>
    <property type="molecule type" value="Genomic_DNA"/>
</dbReference>
<accession>A0ABP6MK11</accession>
<reference evidence="2" key="1">
    <citation type="journal article" date="2019" name="Int. J. Syst. Evol. Microbiol.">
        <title>The Global Catalogue of Microorganisms (GCM) 10K type strain sequencing project: providing services to taxonomists for standard genome sequencing and annotation.</title>
        <authorList>
            <consortium name="The Broad Institute Genomics Platform"/>
            <consortium name="The Broad Institute Genome Sequencing Center for Infectious Disease"/>
            <person name="Wu L."/>
            <person name="Ma J."/>
        </authorList>
    </citation>
    <scope>NUCLEOTIDE SEQUENCE [LARGE SCALE GENOMIC DNA]</scope>
    <source>
        <strain evidence="2">JCM 9092</strain>
    </source>
</reference>
<proteinExistence type="predicted"/>
<evidence type="ECO:0008006" key="3">
    <source>
        <dbReference type="Google" id="ProtNLM"/>
    </source>
</evidence>
<evidence type="ECO:0000313" key="2">
    <source>
        <dbReference type="Proteomes" id="UP001501637"/>
    </source>
</evidence>
<comment type="caution">
    <text evidence="1">The sequence shown here is derived from an EMBL/GenBank/DDBJ whole genome shotgun (WGS) entry which is preliminary data.</text>
</comment>
<dbReference type="RefSeq" id="WP_344522639.1">
    <property type="nucleotide sequence ID" value="NZ_BAAAUG010000077.1"/>
</dbReference>
<sequence>MRGTRGARPGALAAVLLAALSGCGSVQEREDSAAAAVSRFQESLRASDTARGCAALAPGTRDELEQTAELPCTRALPDAGLPGAGLPEADDVSVVDVYGRQARVVTNRDTLFLSSFPGGWKITAAGCAERPGMPYQCLVKGG</sequence>
<name>A0ABP6MK11_9ACTN</name>
<dbReference type="Proteomes" id="UP001501637">
    <property type="component" value="Unassembled WGS sequence"/>
</dbReference>